<organism evidence="4 5">
    <name type="scientific">Myodes glareolus</name>
    <name type="common">Bank vole</name>
    <name type="synonym">Clethrionomys glareolus</name>
    <dbReference type="NCBI Taxonomy" id="447135"/>
    <lineage>
        <taxon>Eukaryota</taxon>
        <taxon>Metazoa</taxon>
        <taxon>Chordata</taxon>
        <taxon>Craniata</taxon>
        <taxon>Vertebrata</taxon>
        <taxon>Euteleostomi</taxon>
        <taxon>Mammalia</taxon>
        <taxon>Eutheria</taxon>
        <taxon>Euarchontoglires</taxon>
        <taxon>Glires</taxon>
        <taxon>Rodentia</taxon>
        <taxon>Myomorpha</taxon>
        <taxon>Muroidea</taxon>
        <taxon>Cricetidae</taxon>
        <taxon>Arvicolinae</taxon>
        <taxon>Myodes</taxon>
    </lineage>
</organism>
<evidence type="ECO:0000313" key="5">
    <source>
        <dbReference type="Proteomes" id="UP001488838"/>
    </source>
</evidence>
<keyword evidence="3" id="KW-0732">Signal</keyword>
<sequence>MISAAVAVCATAPFCTAFVTCRSHLCLSFSELKKGTCLRFAGSGNEENRNNAYPHKAGFAQPSGLSLASEDPWSCLFVADSESSTVRTISLKDGAVKHLVGGERDPMNLFAFGDIDGVGIDVKLQHPLGVAWDEKRNLLYVADSYNHKIKVVDPKTKVCSTLAGTGDANDAASSFAESAFNEPGGLCVGESGRLLYVADTNNHQIKVMDLEAKTVSVLPIFKPDSAMVDGPFPREKQKTVPKVPKSAPNIQLAPVTVCPGQTLQLQLKLDLPPGTKLTEGVPSCWFLAAEGNEWLLQEQIPSGDIESISSQPTIALRIPTDCLSLEAVLSVSVFLYYCSADSSACMMKGILFRQPLQITDTQPGCGAPVELTHVF</sequence>
<dbReference type="FunFam" id="2.120.10.30:FF:000062">
    <property type="entry name" value="NHL repeat containing 2"/>
    <property type="match status" value="1"/>
</dbReference>
<dbReference type="Pfam" id="PF01436">
    <property type="entry name" value="NHL"/>
    <property type="match status" value="2"/>
</dbReference>
<dbReference type="Proteomes" id="UP001488838">
    <property type="component" value="Unassembled WGS sequence"/>
</dbReference>
<dbReference type="FunFam" id="2.120.10.30:FF:000086">
    <property type="entry name" value="NHL repeat-containing protein 2"/>
    <property type="match status" value="1"/>
</dbReference>
<evidence type="ECO:0000256" key="2">
    <source>
        <dbReference type="PROSITE-ProRule" id="PRU00504"/>
    </source>
</evidence>
<dbReference type="EMBL" id="JBBHLL010000167">
    <property type="protein sequence ID" value="KAK7811700.1"/>
    <property type="molecule type" value="Genomic_DNA"/>
</dbReference>
<dbReference type="InterPro" id="IPR001258">
    <property type="entry name" value="NHL_repeat"/>
</dbReference>
<comment type="caution">
    <text evidence="4">The sequence shown here is derived from an EMBL/GenBank/DDBJ whole genome shotgun (WGS) entry which is preliminary data.</text>
</comment>
<dbReference type="InterPro" id="IPR011042">
    <property type="entry name" value="6-blade_b-propeller_TolB-like"/>
</dbReference>
<feature type="repeat" description="NHL" evidence="2">
    <location>
        <begin position="124"/>
        <end position="155"/>
    </location>
</feature>
<proteinExistence type="predicted"/>
<feature type="chain" id="PRO_5043676432" description="NHL repeat-containing protein 2" evidence="3">
    <location>
        <begin position="18"/>
        <end position="375"/>
    </location>
</feature>
<evidence type="ECO:0000313" key="4">
    <source>
        <dbReference type="EMBL" id="KAK7811700.1"/>
    </source>
</evidence>
<keyword evidence="1" id="KW-0677">Repeat</keyword>
<keyword evidence="5" id="KW-1185">Reference proteome</keyword>
<dbReference type="AlphaFoldDB" id="A0AAW0IAN7"/>
<dbReference type="PANTHER" id="PTHR46388">
    <property type="entry name" value="NHL REPEAT-CONTAINING PROTEIN 2"/>
    <property type="match status" value="1"/>
</dbReference>
<evidence type="ECO:0000256" key="1">
    <source>
        <dbReference type="ARBA" id="ARBA00022737"/>
    </source>
</evidence>
<evidence type="ECO:0000256" key="3">
    <source>
        <dbReference type="SAM" id="SignalP"/>
    </source>
</evidence>
<reference evidence="4 5" key="1">
    <citation type="journal article" date="2023" name="bioRxiv">
        <title>Conserved and derived expression patterns and positive selection on dental genes reveal complex evolutionary context of ever-growing rodent molars.</title>
        <authorList>
            <person name="Calamari Z.T."/>
            <person name="Song A."/>
            <person name="Cohen E."/>
            <person name="Akter M."/>
            <person name="Roy R.D."/>
            <person name="Hallikas O."/>
            <person name="Christensen M.M."/>
            <person name="Li P."/>
            <person name="Marangoni P."/>
            <person name="Jernvall J."/>
            <person name="Klein O.D."/>
        </authorList>
    </citation>
    <scope>NUCLEOTIDE SEQUENCE [LARGE SCALE GENOMIC DNA]</scope>
    <source>
        <strain evidence="4">V071</strain>
    </source>
</reference>
<dbReference type="PANTHER" id="PTHR46388:SF2">
    <property type="entry name" value="NHL REPEAT-CONTAINING PROTEIN 2"/>
    <property type="match status" value="1"/>
</dbReference>
<dbReference type="Gene3D" id="2.120.10.30">
    <property type="entry name" value="TolB, C-terminal domain"/>
    <property type="match status" value="2"/>
</dbReference>
<name>A0AAW0IAN7_MYOGA</name>
<dbReference type="SUPFAM" id="SSF101898">
    <property type="entry name" value="NHL repeat"/>
    <property type="match status" value="1"/>
</dbReference>
<evidence type="ECO:0008006" key="6">
    <source>
        <dbReference type="Google" id="ProtNLM"/>
    </source>
</evidence>
<protein>
    <recommendedName>
        <fullName evidence="6">NHL repeat-containing protein 2</fullName>
    </recommendedName>
</protein>
<feature type="signal peptide" evidence="3">
    <location>
        <begin position="1"/>
        <end position="17"/>
    </location>
</feature>
<dbReference type="PROSITE" id="PS51125">
    <property type="entry name" value="NHL"/>
    <property type="match status" value="1"/>
</dbReference>
<accession>A0AAW0IAN7</accession>
<gene>
    <name evidence="4" type="ORF">U0070_023181</name>
</gene>